<keyword evidence="4 9" id="KW-0963">Cytoplasm</keyword>
<dbReference type="EMBL" id="JABZGR010000048">
    <property type="protein sequence ID" value="MBF0971190.1"/>
    <property type="molecule type" value="Genomic_DNA"/>
</dbReference>
<evidence type="ECO:0000256" key="7">
    <source>
        <dbReference type="ARBA" id="ARBA00022840"/>
    </source>
</evidence>
<dbReference type="PANTHER" id="PTHR32182">
    <property type="entry name" value="DNA REPLICATION AND REPAIR PROTEIN RECF"/>
    <property type="match status" value="1"/>
</dbReference>
<dbReference type="InterPro" id="IPR027417">
    <property type="entry name" value="P-loop_NTPase"/>
</dbReference>
<evidence type="ECO:0000256" key="8">
    <source>
        <dbReference type="ARBA" id="ARBA00023125"/>
    </source>
</evidence>
<organism evidence="12 13">
    <name type="scientific">Alloprevotella tannerae</name>
    <dbReference type="NCBI Taxonomy" id="76122"/>
    <lineage>
        <taxon>Bacteria</taxon>
        <taxon>Pseudomonadati</taxon>
        <taxon>Bacteroidota</taxon>
        <taxon>Bacteroidia</taxon>
        <taxon>Bacteroidales</taxon>
        <taxon>Prevotellaceae</taxon>
        <taxon>Alloprevotella</taxon>
    </lineage>
</organism>
<evidence type="ECO:0000256" key="2">
    <source>
        <dbReference type="ARBA" id="ARBA00008016"/>
    </source>
</evidence>
<evidence type="ECO:0000256" key="6">
    <source>
        <dbReference type="ARBA" id="ARBA00022741"/>
    </source>
</evidence>
<dbReference type="GO" id="GO:0005524">
    <property type="term" value="F:ATP binding"/>
    <property type="evidence" value="ECO:0007669"/>
    <property type="project" value="UniProtKB-UniRule"/>
</dbReference>
<dbReference type="Pfam" id="PF02463">
    <property type="entry name" value="SMC_N"/>
    <property type="match status" value="1"/>
</dbReference>
<dbReference type="PROSITE" id="PS00618">
    <property type="entry name" value="RECF_2"/>
    <property type="match status" value="1"/>
</dbReference>
<evidence type="ECO:0000256" key="10">
    <source>
        <dbReference type="RuleBase" id="RU000578"/>
    </source>
</evidence>
<evidence type="ECO:0000256" key="5">
    <source>
        <dbReference type="ARBA" id="ARBA00022705"/>
    </source>
</evidence>
<evidence type="ECO:0000313" key="13">
    <source>
        <dbReference type="Proteomes" id="UP000704068"/>
    </source>
</evidence>
<keyword evidence="9 10" id="KW-0742">SOS response</keyword>
<feature type="domain" description="RecF/RecN/SMC N-terminal" evidence="11">
    <location>
        <begin position="3"/>
        <end position="360"/>
    </location>
</feature>
<comment type="similarity">
    <text evidence="2 9 10">Belongs to the RecF family.</text>
</comment>
<gene>
    <name evidence="9 12" type="primary">recF</name>
    <name evidence="12" type="ORF">HXK21_09210</name>
</gene>
<dbReference type="PANTHER" id="PTHR32182:SF0">
    <property type="entry name" value="DNA REPLICATION AND REPAIR PROTEIN RECF"/>
    <property type="match status" value="1"/>
</dbReference>
<dbReference type="PROSITE" id="PS00617">
    <property type="entry name" value="RECF_1"/>
    <property type="match status" value="1"/>
</dbReference>
<dbReference type="HAMAP" id="MF_00365">
    <property type="entry name" value="RecF"/>
    <property type="match status" value="1"/>
</dbReference>
<comment type="function">
    <text evidence="9 10">The RecF protein is involved in DNA metabolism; it is required for DNA replication and normal SOS inducibility. RecF binds preferentially to single-stranded, linear DNA. It also seems to bind ATP.</text>
</comment>
<comment type="caution">
    <text evidence="12">The sequence shown here is derived from an EMBL/GenBank/DDBJ whole genome shotgun (WGS) entry which is preliminary data.</text>
</comment>
<accession>A0A929RXM7</accession>
<dbReference type="NCBIfam" id="TIGR00611">
    <property type="entry name" value="recf"/>
    <property type="match status" value="1"/>
</dbReference>
<dbReference type="RefSeq" id="WP_303764749.1">
    <property type="nucleotide sequence ID" value="NZ_JABZGR010000048.1"/>
</dbReference>
<dbReference type="InterPro" id="IPR018078">
    <property type="entry name" value="DNA-binding_RecF_CS"/>
</dbReference>
<comment type="subcellular location">
    <subcellularLocation>
        <location evidence="1 9 10">Cytoplasm</location>
    </subcellularLocation>
</comment>
<dbReference type="GO" id="GO:0006260">
    <property type="term" value="P:DNA replication"/>
    <property type="evidence" value="ECO:0007669"/>
    <property type="project" value="UniProtKB-UniRule"/>
</dbReference>
<proteinExistence type="inferred from homology"/>
<dbReference type="GO" id="GO:0009432">
    <property type="term" value="P:SOS response"/>
    <property type="evidence" value="ECO:0007669"/>
    <property type="project" value="UniProtKB-UniRule"/>
</dbReference>
<sequence>MILRSLSLLNYKNISSADLSFSPMVNCFVGDNGMGKTNLLDAIYYLSFCKSARSSTDVTNVKHGEQAFMLQGLYDDDAGGEDKIAIGYQEGRRKQLRRNGKDIKRFAEHIGTIPLVMISPSDSELVTGGSDNRRRFMDTVIAQYDATYLEALMRYEKTLRQRNALLKKEEEPEADVISIIEDMMSRDAAIIYQGRKLFVETFTAFFQDIYCELCYDPEQVNIVYESHGSRGELKPMLEQYRSRERLVGYTLHGIHKDDLLLYINGYPVKQEASQGQTKTYFIALKLAQYVYLRTKSSLRQPLLLLDDIFDKLDAGRVENIIRYAAEAQFGQIFITDTSKERLHPILQSQHNYKLFTVKDGEIHETQKG</sequence>
<dbReference type="Gene3D" id="3.40.50.300">
    <property type="entry name" value="P-loop containing nucleotide triphosphate hydrolases"/>
    <property type="match status" value="1"/>
</dbReference>
<keyword evidence="9 10" id="KW-0234">DNA repair</keyword>
<dbReference type="InterPro" id="IPR003395">
    <property type="entry name" value="RecF/RecN/SMC_N"/>
</dbReference>
<dbReference type="GO" id="GO:0006302">
    <property type="term" value="P:double-strand break repair"/>
    <property type="evidence" value="ECO:0007669"/>
    <property type="project" value="TreeGrafter"/>
</dbReference>
<name>A0A929RXM7_9BACT</name>
<dbReference type="InterPro" id="IPR042174">
    <property type="entry name" value="RecF_2"/>
</dbReference>
<protein>
    <recommendedName>
        <fullName evidence="3 9">DNA replication and repair protein RecF</fullName>
    </recommendedName>
</protein>
<evidence type="ECO:0000259" key="11">
    <source>
        <dbReference type="Pfam" id="PF02463"/>
    </source>
</evidence>
<evidence type="ECO:0000256" key="9">
    <source>
        <dbReference type="HAMAP-Rule" id="MF_00365"/>
    </source>
</evidence>
<evidence type="ECO:0000256" key="3">
    <source>
        <dbReference type="ARBA" id="ARBA00020170"/>
    </source>
</evidence>
<dbReference type="InterPro" id="IPR001238">
    <property type="entry name" value="DNA-binding_RecF"/>
</dbReference>
<keyword evidence="9 10" id="KW-0227">DNA damage</keyword>
<dbReference type="AlphaFoldDB" id="A0A929RXM7"/>
<dbReference type="SUPFAM" id="SSF52540">
    <property type="entry name" value="P-loop containing nucleoside triphosphate hydrolases"/>
    <property type="match status" value="1"/>
</dbReference>
<dbReference type="Gene3D" id="1.20.1050.90">
    <property type="entry name" value="RecF/RecN/SMC, N-terminal domain"/>
    <property type="match status" value="1"/>
</dbReference>
<keyword evidence="5 9" id="KW-0235">DNA replication</keyword>
<dbReference type="GO" id="GO:0003697">
    <property type="term" value="F:single-stranded DNA binding"/>
    <property type="evidence" value="ECO:0007669"/>
    <property type="project" value="UniProtKB-UniRule"/>
</dbReference>
<keyword evidence="7 9" id="KW-0067">ATP-binding</keyword>
<dbReference type="GO" id="GO:0000731">
    <property type="term" value="P:DNA synthesis involved in DNA repair"/>
    <property type="evidence" value="ECO:0007669"/>
    <property type="project" value="TreeGrafter"/>
</dbReference>
<keyword evidence="6 9" id="KW-0547">Nucleotide-binding</keyword>
<keyword evidence="8 9" id="KW-0238">DNA-binding</keyword>
<evidence type="ECO:0000256" key="4">
    <source>
        <dbReference type="ARBA" id="ARBA00022490"/>
    </source>
</evidence>
<reference evidence="12" key="1">
    <citation type="submission" date="2020-04" db="EMBL/GenBank/DDBJ databases">
        <title>Deep metagenomics examines the oral microbiome during advanced dental caries in children, revealing novel taxa and co-occurrences with host molecules.</title>
        <authorList>
            <person name="Baker J.L."/>
            <person name="Morton J.T."/>
            <person name="Dinis M."/>
            <person name="Alvarez R."/>
            <person name="Tran N.C."/>
            <person name="Knight R."/>
            <person name="Edlund A."/>
        </authorList>
    </citation>
    <scope>NUCLEOTIDE SEQUENCE</scope>
    <source>
        <strain evidence="12">JCVI_34_bin.1</strain>
    </source>
</reference>
<dbReference type="GO" id="GO:0005737">
    <property type="term" value="C:cytoplasm"/>
    <property type="evidence" value="ECO:0007669"/>
    <property type="project" value="UniProtKB-SubCell"/>
</dbReference>
<evidence type="ECO:0000256" key="1">
    <source>
        <dbReference type="ARBA" id="ARBA00004496"/>
    </source>
</evidence>
<feature type="binding site" evidence="9">
    <location>
        <begin position="30"/>
        <end position="37"/>
    </location>
    <ligand>
        <name>ATP</name>
        <dbReference type="ChEBI" id="CHEBI:30616"/>
    </ligand>
</feature>
<dbReference type="Proteomes" id="UP000704068">
    <property type="component" value="Unassembled WGS sequence"/>
</dbReference>
<evidence type="ECO:0000313" key="12">
    <source>
        <dbReference type="EMBL" id="MBF0971190.1"/>
    </source>
</evidence>